<proteinExistence type="predicted"/>
<dbReference type="AlphaFoldDB" id="A0A2X1XRP7"/>
<sequence>MIRVSEFLPSLRLLVDVPLPGLMERAIIQASIRFCRESRSLVKRRSFEEVFELQTISAISRQYDIKGIPQLKGAGLISVSSQSQLLEAGVDYTVLGLDKITFQQDFIDVEIYARAEPTQSAAMLPEELYHDYCDVICSGAAAILQMQPNQTWTGPNLAKYNEQCFVEGYRQAFRHAVEHQSFTSRPERKRVFI</sequence>
<dbReference type="EMBL" id="UATL01000005">
    <property type="protein sequence ID" value="SPY44022.1"/>
    <property type="molecule type" value="Genomic_DNA"/>
</dbReference>
<dbReference type="RefSeq" id="WP_005305712.1">
    <property type="nucleotide sequence ID" value="NZ_PYOG01000006.1"/>
</dbReference>
<accession>A0A2X1XRP7</accession>
<dbReference type="OrthoDB" id="5863912at2"/>
<evidence type="ECO:0000313" key="2">
    <source>
        <dbReference type="Proteomes" id="UP000251647"/>
    </source>
</evidence>
<evidence type="ECO:0000313" key="1">
    <source>
        <dbReference type="EMBL" id="SPY44022.1"/>
    </source>
</evidence>
<reference evidence="1 2" key="1">
    <citation type="submission" date="2018-06" db="EMBL/GenBank/DDBJ databases">
        <authorList>
            <consortium name="Pathogen Informatics"/>
            <person name="Doyle S."/>
        </authorList>
    </citation>
    <scope>NUCLEOTIDE SEQUENCE [LARGE SCALE GENOMIC DNA]</scope>
    <source>
        <strain evidence="1 2">NCTC11647</strain>
    </source>
</reference>
<gene>
    <name evidence="1" type="ORF">NCTC11647_02957</name>
</gene>
<organism evidence="1 2">
    <name type="scientific">Photobacterium damselae</name>
    <dbReference type="NCBI Taxonomy" id="38293"/>
    <lineage>
        <taxon>Bacteria</taxon>
        <taxon>Pseudomonadati</taxon>
        <taxon>Pseudomonadota</taxon>
        <taxon>Gammaproteobacteria</taxon>
        <taxon>Vibrionales</taxon>
        <taxon>Vibrionaceae</taxon>
        <taxon>Photobacterium</taxon>
    </lineage>
</organism>
<dbReference type="Proteomes" id="UP000251647">
    <property type="component" value="Unassembled WGS sequence"/>
</dbReference>
<protein>
    <submittedName>
        <fullName evidence="1">Uncharacterized protein</fullName>
    </submittedName>
</protein>
<name>A0A2X1XRP7_PHODM</name>